<comment type="catalytic activity">
    <reaction evidence="12">
        <text>Preferential cleavage: (Ac)2-L-Lys-D-Ala-|-D-Ala. Also transpeptidation of peptidyl-alanyl moieties that are N-acyl substituents of D-alanine.</text>
        <dbReference type="EC" id="3.4.16.4"/>
    </reaction>
</comment>
<dbReference type="PANTHER" id="PTHR21581">
    <property type="entry name" value="D-ALANYL-D-ALANINE CARBOXYPEPTIDASE"/>
    <property type="match status" value="1"/>
</dbReference>
<keyword evidence="8" id="KW-0378">Hydrolase</keyword>
<dbReference type="UniPathway" id="UPA00219"/>
<evidence type="ECO:0000256" key="7">
    <source>
        <dbReference type="ARBA" id="ARBA00022729"/>
    </source>
</evidence>
<evidence type="ECO:0000256" key="6">
    <source>
        <dbReference type="ARBA" id="ARBA00022670"/>
    </source>
</evidence>
<evidence type="ECO:0000256" key="5">
    <source>
        <dbReference type="ARBA" id="ARBA00022645"/>
    </source>
</evidence>
<keyword evidence="6" id="KW-0645">Protease</keyword>
<evidence type="ECO:0000256" key="4">
    <source>
        <dbReference type="ARBA" id="ARBA00012448"/>
    </source>
</evidence>
<dbReference type="InterPro" id="IPR012338">
    <property type="entry name" value="Beta-lactam/transpept-like"/>
</dbReference>
<dbReference type="EMBL" id="UINC01003288">
    <property type="protein sequence ID" value="SVA05000.1"/>
    <property type="molecule type" value="Genomic_DNA"/>
</dbReference>
<keyword evidence="9" id="KW-0133">Cell shape</keyword>
<feature type="domain" description="Peptidase S11 D-Ala-D-Ala carboxypeptidase A C-terminal" evidence="13">
    <location>
        <begin position="276"/>
        <end position="366"/>
    </location>
</feature>
<dbReference type="Gene3D" id="3.40.710.10">
    <property type="entry name" value="DD-peptidase/beta-lactamase superfamily"/>
    <property type="match status" value="1"/>
</dbReference>
<comment type="similarity">
    <text evidence="3">Belongs to the peptidase S11 family.</text>
</comment>
<evidence type="ECO:0000259" key="13">
    <source>
        <dbReference type="SMART" id="SM00936"/>
    </source>
</evidence>
<keyword evidence="11" id="KW-0961">Cell wall biogenesis/degradation</keyword>
<keyword evidence="10" id="KW-0573">Peptidoglycan synthesis</keyword>
<evidence type="ECO:0000256" key="1">
    <source>
        <dbReference type="ARBA" id="ARBA00003217"/>
    </source>
</evidence>
<keyword evidence="5" id="KW-0121">Carboxypeptidase</keyword>
<dbReference type="Gene3D" id="2.60.410.10">
    <property type="entry name" value="D-Ala-D-Ala carboxypeptidase, C-terminal domain"/>
    <property type="match status" value="1"/>
</dbReference>
<dbReference type="GO" id="GO:0006508">
    <property type="term" value="P:proteolysis"/>
    <property type="evidence" value="ECO:0007669"/>
    <property type="project" value="UniProtKB-KW"/>
</dbReference>
<dbReference type="InterPro" id="IPR018044">
    <property type="entry name" value="Peptidase_S11"/>
</dbReference>
<dbReference type="PANTHER" id="PTHR21581:SF6">
    <property type="entry name" value="TRAFFICKING PROTEIN PARTICLE COMPLEX SUBUNIT 12"/>
    <property type="match status" value="1"/>
</dbReference>
<gene>
    <name evidence="14" type="ORF">METZ01_LOCUS57854</name>
</gene>
<evidence type="ECO:0000256" key="3">
    <source>
        <dbReference type="ARBA" id="ARBA00007164"/>
    </source>
</evidence>
<proteinExistence type="inferred from homology"/>
<dbReference type="InterPro" id="IPR001967">
    <property type="entry name" value="Peptidase_S11_N"/>
</dbReference>
<protein>
    <recommendedName>
        <fullName evidence="4">serine-type D-Ala-D-Ala carboxypeptidase</fullName>
        <ecNumber evidence="4">3.4.16.4</ecNumber>
    </recommendedName>
</protein>
<keyword evidence="7" id="KW-0732">Signal</keyword>
<dbReference type="InterPro" id="IPR015956">
    <property type="entry name" value="Peniciliin-bd_prot_C_sf"/>
</dbReference>
<reference evidence="14" key="1">
    <citation type="submission" date="2018-05" db="EMBL/GenBank/DDBJ databases">
        <authorList>
            <person name="Lanie J.A."/>
            <person name="Ng W.-L."/>
            <person name="Kazmierczak K.M."/>
            <person name="Andrzejewski T.M."/>
            <person name="Davidsen T.M."/>
            <person name="Wayne K.J."/>
            <person name="Tettelin H."/>
            <person name="Glass J.I."/>
            <person name="Rusch D."/>
            <person name="Podicherti R."/>
            <person name="Tsui H.-C.T."/>
            <person name="Winkler M.E."/>
        </authorList>
    </citation>
    <scope>NUCLEOTIDE SEQUENCE</scope>
</reference>
<name>A0A381SLS5_9ZZZZ</name>
<evidence type="ECO:0000256" key="2">
    <source>
        <dbReference type="ARBA" id="ARBA00004752"/>
    </source>
</evidence>
<dbReference type="AlphaFoldDB" id="A0A381SLS5"/>
<dbReference type="GO" id="GO:0009252">
    <property type="term" value="P:peptidoglycan biosynthetic process"/>
    <property type="evidence" value="ECO:0007669"/>
    <property type="project" value="UniProtKB-UniPathway"/>
</dbReference>
<evidence type="ECO:0000256" key="10">
    <source>
        <dbReference type="ARBA" id="ARBA00022984"/>
    </source>
</evidence>
<evidence type="ECO:0000256" key="9">
    <source>
        <dbReference type="ARBA" id="ARBA00022960"/>
    </source>
</evidence>
<dbReference type="GO" id="GO:0009002">
    <property type="term" value="F:serine-type D-Ala-D-Ala carboxypeptidase activity"/>
    <property type="evidence" value="ECO:0007669"/>
    <property type="project" value="UniProtKB-EC"/>
</dbReference>
<accession>A0A381SLS5</accession>
<sequence length="382" mass="42226">MFLQNLKNSLLKSIPILCCLVFTAQGAVVVPKAPKIPVKSYVLIEGNTGKMIAKLEENKHIQPASINKLMTAYSTFLYLDDGQISLDDKVMISNKAWKTGGSKMFIDPSMRLTVGELLQGMIVVSGNDASVALAEHLAGSEDTFVEMMNIYAESLGMENTHYVDATGLDDEQHSSALDIGLLASEIINKYPEYYRYYSQKSFTFDGIKQYNRNKLLSRDESVDGMKTGYTSSAGFCLVASAQRDSMRLIAVVIGAENDETRTDSAAALLNYGFRFFENKKVVESNKEYATAKVWKGKTDQITLGTRSDVTKTIPKGAAKNFTTEIEIYSPIVAPVDPAQALGKMTLKNGKEVVVEAPLYPMSAITKGSIWRQIYDSVRLRFE</sequence>
<dbReference type="GO" id="GO:0071555">
    <property type="term" value="P:cell wall organization"/>
    <property type="evidence" value="ECO:0007669"/>
    <property type="project" value="UniProtKB-KW"/>
</dbReference>
<dbReference type="InterPro" id="IPR012907">
    <property type="entry name" value="Peptidase_S11_C"/>
</dbReference>
<dbReference type="InterPro" id="IPR037167">
    <property type="entry name" value="Peptidase_S11_C_sf"/>
</dbReference>
<dbReference type="SUPFAM" id="SSF56601">
    <property type="entry name" value="beta-lactamase/transpeptidase-like"/>
    <property type="match status" value="1"/>
</dbReference>
<dbReference type="EC" id="3.4.16.4" evidence="4"/>
<evidence type="ECO:0000313" key="14">
    <source>
        <dbReference type="EMBL" id="SVA05000.1"/>
    </source>
</evidence>
<dbReference type="SUPFAM" id="SSF69189">
    <property type="entry name" value="Penicillin-binding protein associated domain"/>
    <property type="match status" value="1"/>
</dbReference>
<evidence type="ECO:0000256" key="12">
    <source>
        <dbReference type="ARBA" id="ARBA00034000"/>
    </source>
</evidence>
<comment type="function">
    <text evidence="1">Removes C-terminal D-alanyl residues from sugar-peptide cell wall precursors.</text>
</comment>
<dbReference type="Pfam" id="PF00768">
    <property type="entry name" value="Peptidase_S11"/>
    <property type="match status" value="1"/>
</dbReference>
<comment type="pathway">
    <text evidence="2">Cell wall biogenesis; peptidoglycan biosynthesis.</text>
</comment>
<dbReference type="PRINTS" id="PR00725">
    <property type="entry name" value="DADACBPTASE1"/>
</dbReference>
<dbReference type="SMART" id="SM00936">
    <property type="entry name" value="PBP5_C"/>
    <property type="match status" value="1"/>
</dbReference>
<organism evidence="14">
    <name type="scientific">marine metagenome</name>
    <dbReference type="NCBI Taxonomy" id="408172"/>
    <lineage>
        <taxon>unclassified sequences</taxon>
        <taxon>metagenomes</taxon>
        <taxon>ecological metagenomes</taxon>
    </lineage>
</organism>
<dbReference type="Pfam" id="PF07943">
    <property type="entry name" value="PBP5_C"/>
    <property type="match status" value="1"/>
</dbReference>
<evidence type="ECO:0000256" key="8">
    <source>
        <dbReference type="ARBA" id="ARBA00022801"/>
    </source>
</evidence>
<evidence type="ECO:0000256" key="11">
    <source>
        <dbReference type="ARBA" id="ARBA00023316"/>
    </source>
</evidence>
<dbReference type="GO" id="GO:0008360">
    <property type="term" value="P:regulation of cell shape"/>
    <property type="evidence" value="ECO:0007669"/>
    <property type="project" value="UniProtKB-KW"/>
</dbReference>